<dbReference type="Pfam" id="PF05627">
    <property type="entry name" value="AvrRpt-cleavage"/>
    <property type="match status" value="2"/>
</dbReference>
<accession>A0AAV1BWG9</accession>
<evidence type="ECO:0000259" key="2">
    <source>
        <dbReference type="Pfam" id="PF05627"/>
    </source>
</evidence>
<dbReference type="GO" id="GO:0005886">
    <property type="term" value="C:plasma membrane"/>
    <property type="evidence" value="ECO:0007669"/>
    <property type="project" value="TreeGrafter"/>
</dbReference>
<evidence type="ECO:0000313" key="4">
    <source>
        <dbReference type="Proteomes" id="UP001161247"/>
    </source>
</evidence>
<name>A0AAV1BWG9_OLDCO</name>
<dbReference type="InterPro" id="IPR008700">
    <property type="entry name" value="TypeIII_avirulence_cleave"/>
</dbReference>
<gene>
    <name evidence="3" type="ORF">OLC1_LOCUS24844</name>
</gene>
<evidence type="ECO:0000256" key="1">
    <source>
        <dbReference type="SAM" id="MobiDB-lite"/>
    </source>
</evidence>
<feature type="region of interest" description="Disordered" evidence="1">
    <location>
        <begin position="178"/>
        <end position="203"/>
    </location>
</feature>
<evidence type="ECO:0000313" key="3">
    <source>
        <dbReference type="EMBL" id="CAI9086865.1"/>
    </source>
</evidence>
<proteinExistence type="predicted"/>
<feature type="compositionally biased region" description="Polar residues" evidence="1">
    <location>
        <begin position="179"/>
        <end position="191"/>
    </location>
</feature>
<sequence length="208" mass="23447">MAHQRSHVPKFGNWDGDNVPYTAYFENARKEKGGTNTGHRIMNPNDPEENPDAFLFSATPESNHQIEGHRQHKSITSAESMSSDKGSSWNRHQRRKSENKKSNSENNYSNSFLQKSPSPGHTRLRGGSDLSDDMSYKSTSVPKFGAWDERDPKSAEGFTVIFNKVKEEKQIAAAKFPSAVQSQQIGNTNGEAETHKRKPRSKMRCCLF</sequence>
<dbReference type="EMBL" id="CATKSE010000001">
    <property type="protein sequence ID" value="CAI9086865.1"/>
    <property type="molecule type" value="Genomic_DNA"/>
</dbReference>
<feature type="domain" description="RIN4 pathogenic type III effector avirulence factor Avr cleavage site" evidence="2">
    <location>
        <begin position="4"/>
        <end position="32"/>
    </location>
</feature>
<protein>
    <submittedName>
        <fullName evidence="3">OLC1v1020786C1</fullName>
    </submittedName>
</protein>
<comment type="caution">
    <text evidence="3">The sequence shown here is derived from an EMBL/GenBank/DDBJ whole genome shotgun (WGS) entry which is preliminary data.</text>
</comment>
<organism evidence="3 4">
    <name type="scientific">Oldenlandia corymbosa var. corymbosa</name>
    <dbReference type="NCBI Taxonomy" id="529605"/>
    <lineage>
        <taxon>Eukaryota</taxon>
        <taxon>Viridiplantae</taxon>
        <taxon>Streptophyta</taxon>
        <taxon>Embryophyta</taxon>
        <taxon>Tracheophyta</taxon>
        <taxon>Spermatophyta</taxon>
        <taxon>Magnoliopsida</taxon>
        <taxon>eudicotyledons</taxon>
        <taxon>Gunneridae</taxon>
        <taxon>Pentapetalae</taxon>
        <taxon>asterids</taxon>
        <taxon>lamiids</taxon>
        <taxon>Gentianales</taxon>
        <taxon>Rubiaceae</taxon>
        <taxon>Rubioideae</taxon>
        <taxon>Spermacoceae</taxon>
        <taxon>Hedyotis-Oldenlandia complex</taxon>
        <taxon>Oldenlandia</taxon>
    </lineage>
</organism>
<dbReference type="PANTHER" id="PTHR33159:SF49">
    <property type="entry name" value="RPM1-INTERACTING PROTEIN 4"/>
    <property type="match status" value="1"/>
</dbReference>
<dbReference type="InterPro" id="IPR040387">
    <property type="entry name" value="RIN4/NOI4"/>
</dbReference>
<reference evidence="3" key="1">
    <citation type="submission" date="2023-03" db="EMBL/GenBank/DDBJ databases">
        <authorList>
            <person name="Julca I."/>
        </authorList>
    </citation>
    <scope>NUCLEOTIDE SEQUENCE</scope>
</reference>
<feature type="region of interest" description="Disordered" evidence="1">
    <location>
        <begin position="28"/>
        <end position="136"/>
    </location>
</feature>
<keyword evidence="4" id="KW-1185">Reference proteome</keyword>
<dbReference type="PANTHER" id="PTHR33159">
    <property type="entry name" value="RPM1-INTERACTING PROTEIN 4 (RIN4) FAMILY PROTEIN"/>
    <property type="match status" value="1"/>
</dbReference>
<dbReference type="AlphaFoldDB" id="A0AAV1BWG9"/>
<feature type="compositionally biased region" description="Polar residues" evidence="1">
    <location>
        <begin position="74"/>
        <end position="90"/>
    </location>
</feature>
<dbReference type="Proteomes" id="UP001161247">
    <property type="component" value="Unassembled WGS sequence"/>
</dbReference>
<feature type="domain" description="RIN4 pathogenic type III effector avirulence factor Avr cleavage site" evidence="2">
    <location>
        <begin position="137"/>
        <end position="170"/>
    </location>
</feature>